<dbReference type="SMART" id="SM00470">
    <property type="entry name" value="ParB"/>
    <property type="match status" value="1"/>
</dbReference>
<dbReference type="Gene3D" id="3.90.1530.10">
    <property type="entry name" value="Conserved hypothetical protein from pyrococcus furiosus pfu- 392566-001, ParB domain"/>
    <property type="match status" value="1"/>
</dbReference>
<proteinExistence type="predicted"/>
<dbReference type="PANTHER" id="PTHR33375:SF1">
    <property type="entry name" value="CHROMOSOME-PARTITIONING PROTEIN PARB-RELATED"/>
    <property type="match status" value="1"/>
</dbReference>
<dbReference type="RefSeq" id="WP_092077539.1">
    <property type="nucleotide sequence ID" value="NZ_FNAQ01000005.1"/>
</dbReference>
<accession>A0A1G7B212</accession>
<dbReference type="STRING" id="57664.SAMN05661003_10530"/>
<gene>
    <name evidence="2" type="ORF">SAMN05661003_10530</name>
</gene>
<name>A0A1G7B212_9BACT</name>
<dbReference type="InterPro" id="IPR003115">
    <property type="entry name" value="ParB_N"/>
</dbReference>
<reference evidence="3" key="1">
    <citation type="submission" date="2016-10" db="EMBL/GenBank/DDBJ databases">
        <authorList>
            <person name="Varghese N."/>
            <person name="Submissions S."/>
        </authorList>
    </citation>
    <scope>NUCLEOTIDE SEQUENCE [LARGE SCALE GENOMIC DNA]</scope>
    <source>
        <strain evidence="3">DSM 8987</strain>
    </source>
</reference>
<dbReference type="Proteomes" id="UP000243205">
    <property type="component" value="Unassembled WGS sequence"/>
</dbReference>
<protein>
    <submittedName>
        <fullName evidence="2">ParB-like nuclease domain-containing protein</fullName>
    </submittedName>
</protein>
<dbReference type="InterPro" id="IPR036086">
    <property type="entry name" value="ParB/Sulfiredoxin_sf"/>
</dbReference>
<organism evidence="2 3">
    <name type="scientific">Desulfuromonas thiophila</name>
    <dbReference type="NCBI Taxonomy" id="57664"/>
    <lineage>
        <taxon>Bacteria</taxon>
        <taxon>Pseudomonadati</taxon>
        <taxon>Thermodesulfobacteriota</taxon>
        <taxon>Desulfuromonadia</taxon>
        <taxon>Desulfuromonadales</taxon>
        <taxon>Desulfuromonadaceae</taxon>
        <taxon>Desulfuromonas</taxon>
    </lineage>
</organism>
<dbReference type="GO" id="GO:0045881">
    <property type="term" value="P:positive regulation of sporulation resulting in formation of a cellular spore"/>
    <property type="evidence" value="ECO:0007669"/>
    <property type="project" value="TreeGrafter"/>
</dbReference>
<evidence type="ECO:0000313" key="3">
    <source>
        <dbReference type="Proteomes" id="UP000243205"/>
    </source>
</evidence>
<dbReference type="CDD" id="cd16403">
    <property type="entry name" value="ParB_N_like_MT"/>
    <property type="match status" value="1"/>
</dbReference>
<keyword evidence="3" id="KW-1185">Reference proteome</keyword>
<dbReference type="GO" id="GO:0005694">
    <property type="term" value="C:chromosome"/>
    <property type="evidence" value="ECO:0007669"/>
    <property type="project" value="TreeGrafter"/>
</dbReference>
<dbReference type="AlphaFoldDB" id="A0A1G7B212"/>
<dbReference type="GO" id="GO:0007059">
    <property type="term" value="P:chromosome segregation"/>
    <property type="evidence" value="ECO:0007669"/>
    <property type="project" value="TreeGrafter"/>
</dbReference>
<dbReference type="SUPFAM" id="SSF110849">
    <property type="entry name" value="ParB/Sulfiredoxin"/>
    <property type="match status" value="1"/>
</dbReference>
<sequence>MIEVRAMRVTDLIPYVNNARQHSDEQVAQIAASIREFGFNNPILCDGQKGVIAGHGRLLAARKLGLEMVPAIELAHLTETQKKAYILADNRIAENATWDEALVRVELEALRAEGFDTLLTGFDLQEESDTPLDRDEGPPLESVAVSLEGDVWLLGQHRLTCGDATVITDIDRAMGGVMADACWTDPPL</sequence>
<dbReference type="EMBL" id="FNAQ01000005">
    <property type="protein sequence ID" value="SDE21164.1"/>
    <property type="molecule type" value="Genomic_DNA"/>
</dbReference>
<dbReference type="OrthoDB" id="9800801at2"/>
<dbReference type="Pfam" id="PF02195">
    <property type="entry name" value="ParB_N"/>
    <property type="match status" value="1"/>
</dbReference>
<evidence type="ECO:0000259" key="1">
    <source>
        <dbReference type="SMART" id="SM00470"/>
    </source>
</evidence>
<evidence type="ECO:0000313" key="2">
    <source>
        <dbReference type="EMBL" id="SDE21164.1"/>
    </source>
</evidence>
<dbReference type="InterPro" id="IPR050336">
    <property type="entry name" value="Chromosome_partition/occlusion"/>
</dbReference>
<dbReference type="PANTHER" id="PTHR33375">
    <property type="entry name" value="CHROMOSOME-PARTITIONING PROTEIN PARB-RELATED"/>
    <property type="match status" value="1"/>
</dbReference>
<feature type="domain" description="ParB-like N-terminal" evidence="1">
    <location>
        <begin position="5"/>
        <end position="90"/>
    </location>
</feature>